<name>A0A1A8T8Q2_9GAMM</name>
<dbReference type="STRING" id="1792290.MSP8886_01422"/>
<keyword evidence="2" id="KW-1185">Reference proteome</keyword>
<dbReference type="Proteomes" id="UP000092544">
    <property type="component" value="Unassembled WGS sequence"/>
</dbReference>
<dbReference type="EMBL" id="FLOB01000002">
    <property type="protein sequence ID" value="SBS29062.1"/>
    <property type="molecule type" value="Genomic_DNA"/>
</dbReference>
<reference evidence="1 2" key="1">
    <citation type="submission" date="2016-06" db="EMBL/GenBank/DDBJ databases">
        <authorList>
            <person name="Kjaerup R.B."/>
            <person name="Dalgaard T.S."/>
            <person name="Juul-Madsen H.R."/>
        </authorList>
    </citation>
    <scope>NUCLEOTIDE SEQUENCE [LARGE SCALE GENOMIC DNA]</scope>
    <source>
        <strain evidence="1 2">CECT 8886</strain>
    </source>
</reference>
<evidence type="ECO:0000313" key="1">
    <source>
        <dbReference type="EMBL" id="SBS29062.1"/>
    </source>
</evidence>
<accession>A0A1A8T8Q2</accession>
<dbReference type="AlphaFoldDB" id="A0A1A8T8Q2"/>
<sequence length="122" mass="13821">MTNSISFKITSEETFTDFTELNQEFSNAATYGPVLEGFQVNFVVDVTFNGEEKSFEVIYQSEERNNGMMAYNGYEMAVATIYGCDADESQELLAFIEDDYTVLDALNKRANQLAKEQLESMI</sequence>
<gene>
    <name evidence="1" type="ORF">MSP8886_01422</name>
</gene>
<evidence type="ECO:0000313" key="2">
    <source>
        <dbReference type="Proteomes" id="UP000092544"/>
    </source>
</evidence>
<organism evidence="1 2">
    <name type="scientific">Marinomonas spartinae</name>
    <dbReference type="NCBI Taxonomy" id="1792290"/>
    <lineage>
        <taxon>Bacteria</taxon>
        <taxon>Pseudomonadati</taxon>
        <taxon>Pseudomonadota</taxon>
        <taxon>Gammaproteobacteria</taxon>
        <taxon>Oceanospirillales</taxon>
        <taxon>Oceanospirillaceae</taxon>
        <taxon>Marinomonas</taxon>
    </lineage>
</organism>
<protein>
    <submittedName>
        <fullName evidence="1">Uncharacterized protein</fullName>
    </submittedName>
</protein>
<proteinExistence type="predicted"/>
<dbReference type="RefSeq" id="WP_067014094.1">
    <property type="nucleotide sequence ID" value="NZ_FLOB01000002.1"/>
</dbReference>